<dbReference type="SMART" id="SM00148">
    <property type="entry name" value="PLCXc"/>
    <property type="match status" value="1"/>
</dbReference>
<dbReference type="GO" id="GO:0032228">
    <property type="term" value="P:regulation of synaptic transmission, GABAergic"/>
    <property type="evidence" value="ECO:0000318"/>
    <property type="project" value="GO_Central"/>
</dbReference>
<evidence type="ECO:0000259" key="7">
    <source>
        <dbReference type="PROSITE" id="PS50003"/>
    </source>
</evidence>
<dbReference type="FunFam" id="2.60.40.150:FF:000017">
    <property type="entry name" value="Phosphoinositide phospholipase C"/>
    <property type="match status" value="1"/>
</dbReference>
<dbReference type="SUPFAM" id="SSF47473">
    <property type="entry name" value="EF-hand"/>
    <property type="match status" value="1"/>
</dbReference>
<dbReference type="InterPro" id="IPR017946">
    <property type="entry name" value="PLC-like_Pdiesterase_TIM-brl"/>
</dbReference>
<dbReference type="OMA" id="MRTSWIS"/>
<dbReference type="CDD" id="cd08597">
    <property type="entry name" value="PI-PLCc_PRIP_metazoa"/>
    <property type="match status" value="1"/>
</dbReference>
<dbReference type="OrthoDB" id="269822at2759"/>
<dbReference type="RefSeq" id="XP_035657685.1">
    <property type="nucleotide sequence ID" value="XM_035801792.1"/>
</dbReference>
<feature type="domain" description="C2" evidence="8">
    <location>
        <begin position="695"/>
        <end position="824"/>
    </location>
</feature>
<dbReference type="EC" id="3.1.4.11" evidence="5"/>
<dbReference type="Gene3D" id="2.30.29.30">
    <property type="entry name" value="Pleckstrin-homology domain (PH domain)/Phosphotyrosine-binding domain (PTB)"/>
    <property type="match status" value="1"/>
</dbReference>
<evidence type="ECO:0000259" key="8">
    <source>
        <dbReference type="PROSITE" id="PS50004"/>
    </source>
</evidence>
<evidence type="ECO:0000256" key="2">
    <source>
        <dbReference type="ARBA" id="ARBA00022490"/>
    </source>
</evidence>
<keyword evidence="5" id="KW-0443">Lipid metabolism</keyword>
<dbReference type="PROSITE" id="PS50007">
    <property type="entry name" value="PIPLC_X_DOMAIN"/>
    <property type="match status" value="1"/>
</dbReference>
<dbReference type="Gene3D" id="2.60.40.150">
    <property type="entry name" value="C2 domain"/>
    <property type="match status" value="1"/>
</dbReference>
<evidence type="ECO:0000313" key="10">
    <source>
        <dbReference type="Proteomes" id="UP000001554"/>
    </source>
</evidence>
<dbReference type="InterPro" id="IPR001849">
    <property type="entry name" value="PH_domain"/>
</dbReference>
<dbReference type="GO" id="GO:0051209">
    <property type="term" value="P:release of sequestered calcium ion into cytosol"/>
    <property type="evidence" value="ECO:0000318"/>
    <property type="project" value="GO_Central"/>
</dbReference>
<dbReference type="CDD" id="cd13364">
    <property type="entry name" value="PH_PLC_eta"/>
    <property type="match status" value="1"/>
</dbReference>
<dbReference type="CDD" id="cd16206">
    <property type="entry name" value="EFh_PRIP"/>
    <property type="match status" value="1"/>
</dbReference>
<feature type="region of interest" description="Disordered" evidence="6">
    <location>
        <begin position="1"/>
        <end position="85"/>
    </location>
</feature>
<dbReference type="Pfam" id="PF09279">
    <property type="entry name" value="EF-hand_like"/>
    <property type="match status" value="1"/>
</dbReference>
<dbReference type="Gene3D" id="1.10.238.10">
    <property type="entry name" value="EF-hand"/>
    <property type="match status" value="1"/>
</dbReference>
<dbReference type="PROSITE" id="PS50004">
    <property type="entry name" value="C2"/>
    <property type="match status" value="1"/>
</dbReference>
<dbReference type="FunFam" id="2.30.29.30:FF:000025">
    <property type="entry name" value="Phosphoinositide phospholipase C"/>
    <property type="match status" value="1"/>
</dbReference>
<dbReference type="PANTHER" id="PTHR10336:SF196">
    <property type="entry name" value="PHOSPHOINOSITIDE PHOSPHOLIPASE C"/>
    <property type="match status" value="1"/>
</dbReference>
<comment type="subcellular location">
    <subcellularLocation>
        <location evidence="1">Cytoplasm</location>
    </subcellularLocation>
</comment>
<keyword evidence="4" id="KW-0807">Transducer</keyword>
<keyword evidence="5" id="KW-0442">Lipid degradation</keyword>
<proteinExistence type="predicted"/>
<dbReference type="GeneID" id="118403208"/>
<feature type="domain" description="PH" evidence="7">
    <location>
        <begin position="100"/>
        <end position="207"/>
    </location>
</feature>
<dbReference type="PRINTS" id="PR00390">
    <property type="entry name" value="PHPHLIPASEC"/>
</dbReference>
<dbReference type="GO" id="GO:0004435">
    <property type="term" value="F:phosphatidylinositol-4,5-bisphosphate phospholipase C activity"/>
    <property type="evidence" value="ECO:0000318"/>
    <property type="project" value="GO_Central"/>
</dbReference>
<evidence type="ECO:0000313" key="11">
    <source>
        <dbReference type="RefSeq" id="XP_035657685.1"/>
    </source>
</evidence>
<dbReference type="GO" id="GO:0005737">
    <property type="term" value="C:cytoplasm"/>
    <property type="evidence" value="ECO:0007669"/>
    <property type="project" value="UniProtKB-SubCell"/>
</dbReference>
<dbReference type="GO" id="GO:0007214">
    <property type="term" value="P:gamma-aminobutyric acid signaling pathway"/>
    <property type="evidence" value="ECO:0000318"/>
    <property type="project" value="GO_Central"/>
</dbReference>
<dbReference type="InterPro" id="IPR035892">
    <property type="entry name" value="C2_domain_sf"/>
</dbReference>
<dbReference type="GO" id="GO:0048015">
    <property type="term" value="P:phosphatidylinositol-mediated signaling"/>
    <property type="evidence" value="ECO:0000318"/>
    <property type="project" value="GO_Central"/>
</dbReference>
<keyword evidence="2" id="KW-0963">Cytoplasm</keyword>
<feature type="domain" description="PI-PLC Y-box" evidence="9">
    <location>
        <begin position="578"/>
        <end position="695"/>
    </location>
</feature>
<name>A0A9J7HDM0_BRAFL</name>
<evidence type="ECO:0000256" key="3">
    <source>
        <dbReference type="ARBA" id="ARBA00022553"/>
    </source>
</evidence>
<keyword evidence="5" id="KW-0378">Hydrolase</keyword>
<dbReference type="InterPro" id="IPR015359">
    <property type="entry name" value="PLC_EF-hand-like"/>
</dbReference>
<dbReference type="Pfam" id="PF00388">
    <property type="entry name" value="PI-PLC-X"/>
    <property type="match status" value="1"/>
</dbReference>
<dbReference type="InterPro" id="IPR000909">
    <property type="entry name" value="PLipase_C_PInositol-sp_X_dom"/>
</dbReference>
<comment type="catalytic activity">
    <reaction evidence="5">
        <text>a 1,2-diacyl-sn-glycero-3-phospho-(1D-myo-inositol-4,5-bisphosphate) + H2O = 1D-myo-inositol 1,4,5-trisphosphate + a 1,2-diacyl-sn-glycerol + H(+)</text>
        <dbReference type="Rhea" id="RHEA:33179"/>
        <dbReference type="ChEBI" id="CHEBI:15377"/>
        <dbReference type="ChEBI" id="CHEBI:15378"/>
        <dbReference type="ChEBI" id="CHEBI:17815"/>
        <dbReference type="ChEBI" id="CHEBI:58456"/>
        <dbReference type="ChEBI" id="CHEBI:203600"/>
        <dbReference type="EC" id="3.1.4.11"/>
    </reaction>
</comment>
<evidence type="ECO:0000259" key="9">
    <source>
        <dbReference type="PROSITE" id="PS50008"/>
    </source>
</evidence>
<dbReference type="InterPro" id="IPR011992">
    <property type="entry name" value="EF-hand-dom_pair"/>
</dbReference>
<accession>A0A9J7HDM0</accession>
<feature type="compositionally biased region" description="Low complexity" evidence="6">
    <location>
        <begin position="33"/>
        <end position="46"/>
    </location>
</feature>
<reference evidence="10" key="1">
    <citation type="journal article" date="2020" name="Nat. Ecol. Evol.">
        <title>Deeply conserved synteny resolves early events in vertebrate evolution.</title>
        <authorList>
            <person name="Simakov O."/>
            <person name="Marletaz F."/>
            <person name="Yue J.X."/>
            <person name="O'Connell B."/>
            <person name="Jenkins J."/>
            <person name="Brandt A."/>
            <person name="Calef R."/>
            <person name="Tung C.H."/>
            <person name="Huang T.K."/>
            <person name="Schmutz J."/>
            <person name="Satoh N."/>
            <person name="Yu J.K."/>
            <person name="Putnam N.H."/>
            <person name="Green R.E."/>
            <person name="Rokhsar D.S."/>
        </authorList>
    </citation>
    <scope>NUCLEOTIDE SEQUENCE [LARGE SCALE GENOMIC DNA]</scope>
    <source>
        <strain evidence="10">S238N-H82</strain>
    </source>
</reference>
<dbReference type="Proteomes" id="UP000001554">
    <property type="component" value="Chromosome 16"/>
</dbReference>
<evidence type="ECO:0000256" key="5">
    <source>
        <dbReference type="RuleBase" id="RU361133"/>
    </source>
</evidence>
<dbReference type="KEGG" id="bfo:118403208"/>
<dbReference type="Pfam" id="PF16457">
    <property type="entry name" value="PH_12"/>
    <property type="match status" value="1"/>
</dbReference>
<dbReference type="PANTHER" id="PTHR10336">
    <property type="entry name" value="PHOSPHOINOSITIDE-SPECIFIC PHOSPHOLIPASE C FAMILY PROTEIN"/>
    <property type="match status" value="1"/>
</dbReference>
<dbReference type="PROSITE" id="PS50008">
    <property type="entry name" value="PIPLC_Y_DOMAIN"/>
    <property type="match status" value="1"/>
</dbReference>
<keyword evidence="10" id="KW-1185">Reference proteome</keyword>
<dbReference type="FunFam" id="1.10.238.10:FF:000005">
    <property type="entry name" value="Phosphoinositide phospholipase C"/>
    <property type="match status" value="1"/>
</dbReference>
<dbReference type="GO" id="GO:0046488">
    <property type="term" value="P:phosphatidylinositol metabolic process"/>
    <property type="evidence" value="ECO:0000318"/>
    <property type="project" value="GO_Central"/>
</dbReference>
<dbReference type="GO" id="GO:0016042">
    <property type="term" value="P:lipid catabolic process"/>
    <property type="evidence" value="ECO:0007669"/>
    <property type="project" value="UniProtKB-KW"/>
</dbReference>
<dbReference type="CDD" id="cd00275">
    <property type="entry name" value="C2_PLC_like"/>
    <property type="match status" value="1"/>
</dbReference>
<dbReference type="PROSITE" id="PS50003">
    <property type="entry name" value="PH_DOMAIN"/>
    <property type="match status" value="1"/>
</dbReference>
<dbReference type="SMART" id="SM00233">
    <property type="entry name" value="PH"/>
    <property type="match status" value="1"/>
</dbReference>
<dbReference type="Pfam" id="PF00387">
    <property type="entry name" value="PI-PLC-Y"/>
    <property type="match status" value="1"/>
</dbReference>
<dbReference type="FunFam" id="3.20.20.190:FF:000046">
    <property type="entry name" value="Phosphoinositide phospholipase C"/>
    <property type="match status" value="1"/>
</dbReference>
<gene>
    <name evidence="11" type="primary">LOC118403208</name>
</gene>
<dbReference type="SUPFAM" id="SSF51695">
    <property type="entry name" value="PLC-like phosphodiesterases"/>
    <property type="match status" value="1"/>
</dbReference>
<dbReference type="SMART" id="SM00149">
    <property type="entry name" value="PLCYc"/>
    <property type="match status" value="1"/>
</dbReference>
<evidence type="ECO:0000256" key="4">
    <source>
        <dbReference type="ARBA" id="ARBA00023224"/>
    </source>
</evidence>
<dbReference type="Gene3D" id="3.20.20.190">
    <property type="entry name" value="Phosphatidylinositol (PI) phosphodiesterase"/>
    <property type="match status" value="1"/>
</dbReference>
<dbReference type="SMART" id="SM00239">
    <property type="entry name" value="C2"/>
    <property type="match status" value="1"/>
</dbReference>
<dbReference type="SUPFAM" id="SSF50729">
    <property type="entry name" value="PH domain-like"/>
    <property type="match status" value="1"/>
</dbReference>
<dbReference type="InterPro" id="IPR011993">
    <property type="entry name" value="PH-like_dom_sf"/>
</dbReference>
<keyword evidence="3" id="KW-0597">Phosphoprotein</keyword>
<dbReference type="InterPro" id="IPR001711">
    <property type="entry name" value="PLipase_C_Pinositol-sp_Y"/>
</dbReference>
<evidence type="ECO:0000256" key="1">
    <source>
        <dbReference type="ARBA" id="ARBA00004496"/>
    </source>
</evidence>
<sequence length="1068" mass="118467">MADSTARPAVPTLEITEATGKADGDPEPYVPNGAAASAGEGGAQLAPPCTGSPTGEGPRPRRSSLKKRSVGEVVPTEKKSVSFTSMPSEKTIANASDCLQIMQNGTELIKIRSNVRQYQRLFLLDQGSGAIRWQPSKKGDKARIPVESIKEVRRGKHTDTFRNVGVQYPDECSFSIIHGNEFETLDLVAYTPDEANIWITGLTCLISQGDSRVGENAIEATEEVKDTLRDSWLKKSFRSLDKSNSGFLESDQIISLAMQIDCDISIARVKHKLKELSVSRGEDNTNAKLKVSSSEFVELFKEVSTRPEIYFLMVRYGCRDFLTAGDLHLFLEAEQGMSNVTKEKCLEIISTFEPSEEGRDRAQIGIDGFTKYLLSSECDIFDEEHSKIHQDMTHPLSHYYVFSSHDSYLLPGVEYVPSLNAYARLLQRGCRYVELVCWDGEHGDDEPLVCHHPSETTRLRFRSVVEIIAQYAFQASDYPLIIGIDNHCCEEQQIKIVNYIAATFGDMLVRSIVEEGGVQLPSPYDLKKKVLVMGKKNVLPMTSTQSSSSLSSTNDMQNALSTVKVKREKGRPPLCKELADLIVLCKSDKIEDLPTSASESCAQYVCSFSQSGAIRLAVSFPEEFVNYNKKYMSEVHPDSNKDEDAINYNPQDYWNCGCQIVTVNYHMPGLMTDLNDGRFLENGSCGYVLKPSIMRDEIAYFSANTREGLPGVTPQILHVRIISGQQFPKPRGSTAKGDIIDPYIVLEIFGIPADCVEARTRAVPQNGYNPVFDESFEFQINFPEVALVRFVVLDEEFIGDDFIGQCTIPFECLQTGYRHIRLMSSTGDQLESATLFVHIAITNKRGGGKPTKRGLSVKKSKKRQEYTSLRNVGVRIIDDCFKGATPPLQEAAKLRENVQVAMTMFKESCGVPQISTLMQCVRTLISRFTATGDVSIVLKGDGQFPILEASGNAPEVLKKALSAFDVVVSTGCSLVDKADSLRQEMLDRRKAGLEFHGKLQELSSKEGLKGRKLTRALENFAWNIRVLQGQADLIQAAKNECLDNMKQVQETAVATGVIVETKGETKPT</sequence>
<reference evidence="11" key="2">
    <citation type="submission" date="2025-08" db="UniProtKB">
        <authorList>
            <consortium name="RefSeq"/>
        </authorList>
    </citation>
    <scope>IDENTIFICATION</scope>
    <source>
        <strain evidence="11">S238N-H82</strain>
        <tissue evidence="11">Testes</tissue>
    </source>
</reference>
<dbReference type="SUPFAM" id="SSF49562">
    <property type="entry name" value="C2 domain (Calcium/lipid-binding domain, CaLB)"/>
    <property type="match status" value="1"/>
</dbReference>
<dbReference type="InterPro" id="IPR001192">
    <property type="entry name" value="PI-PLC_fam"/>
</dbReference>
<protein>
    <recommendedName>
        <fullName evidence="5">Phosphoinositide phospholipase C</fullName>
        <ecNumber evidence="5">3.1.4.11</ecNumber>
    </recommendedName>
</protein>
<dbReference type="InterPro" id="IPR000008">
    <property type="entry name" value="C2_dom"/>
</dbReference>
<dbReference type="AlphaFoldDB" id="A0A9J7HDM0"/>
<organism evidence="10 11">
    <name type="scientific">Branchiostoma floridae</name>
    <name type="common">Florida lancelet</name>
    <name type="synonym">Amphioxus</name>
    <dbReference type="NCBI Taxonomy" id="7739"/>
    <lineage>
        <taxon>Eukaryota</taxon>
        <taxon>Metazoa</taxon>
        <taxon>Chordata</taxon>
        <taxon>Cephalochordata</taxon>
        <taxon>Leptocardii</taxon>
        <taxon>Amphioxiformes</taxon>
        <taxon>Branchiostomatidae</taxon>
        <taxon>Branchiostoma</taxon>
    </lineage>
</organism>
<evidence type="ECO:0000256" key="6">
    <source>
        <dbReference type="SAM" id="MobiDB-lite"/>
    </source>
</evidence>
<dbReference type="Pfam" id="PF00168">
    <property type="entry name" value="C2"/>
    <property type="match status" value="1"/>
</dbReference>